<dbReference type="EMBL" id="JAHRIQ010011599">
    <property type="protein sequence ID" value="MEQ2223740.1"/>
    <property type="molecule type" value="Genomic_DNA"/>
</dbReference>
<reference evidence="2 3" key="1">
    <citation type="submission" date="2021-06" db="EMBL/GenBank/DDBJ databases">
        <authorList>
            <person name="Palmer J.M."/>
        </authorList>
    </citation>
    <scope>NUCLEOTIDE SEQUENCE [LARGE SCALE GENOMIC DNA]</scope>
    <source>
        <strain evidence="3">if_2019</strain>
        <tissue evidence="2">Muscle</tissue>
    </source>
</reference>
<protein>
    <submittedName>
        <fullName evidence="2">Uncharacterized protein</fullName>
    </submittedName>
</protein>
<organism evidence="2 3">
    <name type="scientific">Ilyodon furcidens</name>
    <name type="common">goldbreast splitfin</name>
    <dbReference type="NCBI Taxonomy" id="33524"/>
    <lineage>
        <taxon>Eukaryota</taxon>
        <taxon>Metazoa</taxon>
        <taxon>Chordata</taxon>
        <taxon>Craniata</taxon>
        <taxon>Vertebrata</taxon>
        <taxon>Euteleostomi</taxon>
        <taxon>Actinopterygii</taxon>
        <taxon>Neopterygii</taxon>
        <taxon>Teleostei</taxon>
        <taxon>Neoteleostei</taxon>
        <taxon>Acanthomorphata</taxon>
        <taxon>Ovalentaria</taxon>
        <taxon>Atherinomorphae</taxon>
        <taxon>Cyprinodontiformes</taxon>
        <taxon>Goodeidae</taxon>
        <taxon>Ilyodon</taxon>
    </lineage>
</organism>
<evidence type="ECO:0000256" key="1">
    <source>
        <dbReference type="SAM" id="SignalP"/>
    </source>
</evidence>
<proteinExistence type="predicted"/>
<sequence length="113" mass="12324">MKSTAILPSVFVVLWTPVIVDVACSTLLTGRSMVLKIIPGYPAVSFLDPTLIMDLFYHVMELSTGLWCLCSFLSLTSSCREQQAGAITQLRIIRANQGRALKEAGTLKEASDC</sequence>
<name>A0ABV0ST11_9TELE</name>
<feature type="chain" id="PRO_5045295072" evidence="1">
    <location>
        <begin position="26"/>
        <end position="113"/>
    </location>
</feature>
<evidence type="ECO:0000313" key="3">
    <source>
        <dbReference type="Proteomes" id="UP001482620"/>
    </source>
</evidence>
<dbReference type="Proteomes" id="UP001482620">
    <property type="component" value="Unassembled WGS sequence"/>
</dbReference>
<gene>
    <name evidence="2" type="ORF">ILYODFUR_000344</name>
</gene>
<keyword evidence="3" id="KW-1185">Reference proteome</keyword>
<accession>A0ABV0ST11</accession>
<feature type="signal peptide" evidence="1">
    <location>
        <begin position="1"/>
        <end position="25"/>
    </location>
</feature>
<keyword evidence="1" id="KW-0732">Signal</keyword>
<comment type="caution">
    <text evidence="2">The sequence shown here is derived from an EMBL/GenBank/DDBJ whole genome shotgun (WGS) entry which is preliminary data.</text>
</comment>
<evidence type="ECO:0000313" key="2">
    <source>
        <dbReference type="EMBL" id="MEQ2223740.1"/>
    </source>
</evidence>